<feature type="transmembrane region" description="Helical" evidence="7">
    <location>
        <begin position="395"/>
        <end position="421"/>
    </location>
</feature>
<evidence type="ECO:0000256" key="2">
    <source>
        <dbReference type="ARBA" id="ARBA00022475"/>
    </source>
</evidence>
<dbReference type="OrthoDB" id="9777699at2"/>
<sequence length="425" mass="44561">MTIALFLGVLFATMVVGVPIAFALLLTALALMVQLDFFDAQLLAQNTQAGFDSFPLLAVPFFILAGELMNAGGLSRRIIDLARTFVGHVEGGLGYVAIAASLMLASMSGSAIADTAALATLLLPMMRRQNYPDGSSAGLIGAGGIIAPIVPPSMPMVIYGVTTNTSISKLFLAGIVPGILMAVALVFVWRGVAKSKALPVAEKAPWAERRRALVTSAWALGLPVIIIGGLRAGLFTPTEAAVVAAVYALLVATLVYRELDLAGIYRVFVAASRTTGVVMFLCGAATAASYMITLADLPSQLAHSMGPLLHSPMLFMAVVSAFLLAVGMVMDLTPTILILGPVLAPLAARAGIDPVYFGFVFIFVGCLGLLTPPVGTVLNVVAGVGQLRMEPVIRGVMPFLGVYFVTLVLLILFPQIVLWPLKIMF</sequence>
<proteinExistence type="inferred from homology"/>
<evidence type="ECO:0000259" key="8">
    <source>
        <dbReference type="Pfam" id="PF06808"/>
    </source>
</evidence>
<organism evidence="9 10">
    <name type="scientific">Simplicispira suum</name>
    <dbReference type="NCBI Taxonomy" id="2109915"/>
    <lineage>
        <taxon>Bacteria</taxon>
        <taxon>Pseudomonadati</taxon>
        <taxon>Pseudomonadota</taxon>
        <taxon>Betaproteobacteria</taxon>
        <taxon>Burkholderiales</taxon>
        <taxon>Comamonadaceae</taxon>
        <taxon>Simplicispira</taxon>
    </lineage>
</organism>
<comment type="function">
    <text evidence="7">Part of the tripartite ATP-independent periplasmic (TRAP) transport system.</text>
</comment>
<evidence type="ECO:0000256" key="6">
    <source>
        <dbReference type="ARBA" id="ARBA00023136"/>
    </source>
</evidence>
<comment type="similarity">
    <text evidence="7">Belongs to the TRAP transporter large permease family.</text>
</comment>
<dbReference type="PANTHER" id="PTHR33362">
    <property type="entry name" value="SIALIC ACID TRAP TRANSPORTER PERMEASE PROTEIN SIAT-RELATED"/>
    <property type="match status" value="1"/>
</dbReference>
<feature type="transmembrane region" description="Helical" evidence="7">
    <location>
        <begin position="92"/>
        <end position="125"/>
    </location>
</feature>
<dbReference type="InterPro" id="IPR004681">
    <property type="entry name" value="TRAP_DctM"/>
</dbReference>
<keyword evidence="6 7" id="KW-0472">Membrane</keyword>
<dbReference type="GO" id="GO:0022857">
    <property type="term" value="F:transmembrane transporter activity"/>
    <property type="evidence" value="ECO:0007669"/>
    <property type="project" value="UniProtKB-UniRule"/>
</dbReference>
<comment type="caution">
    <text evidence="7">Lacks conserved residue(s) required for the propagation of feature annotation.</text>
</comment>
<name>A0A2S0N1T2_9BURK</name>
<dbReference type="GO" id="GO:0005886">
    <property type="term" value="C:plasma membrane"/>
    <property type="evidence" value="ECO:0007669"/>
    <property type="project" value="UniProtKB-SubCell"/>
</dbReference>
<keyword evidence="4 7" id="KW-0812">Transmembrane</keyword>
<evidence type="ECO:0000313" key="10">
    <source>
        <dbReference type="Proteomes" id="UP000239326"/>
    </source>
</evidence>
<feature type="transmembrane region" description="Helical" evidence="7">
    <location>
        <begin position="355"/>
        <end position="375"/>
    </location>
</feature>
<gene>
    <name evidence="9" type="ORF">C6571_13090</name>
</gene>
<keyword evidence="7" id="KW-0813">Transport</keyword>
<dbReference type="NCBIfam" id="TIGR00786">
    <property type="entry name" value="dctM"/>
    <property type="match status" value="1"/>
</dbReference>
<accession>A0A2S0N1T2</accession>
<comment type="subcellular location">
    <subcellularLocation>
        <location evidence="1 7">Cell inner membrane</location>
        <topology evidence="1 7">Multi-pass membrane protein</topology>
    </subcellularLocation>
</comment>
<dbReference type="PANTHER" id="PTHR33362:SF4">
    <property type="entry name" value="2,3-DIKETO-L-GULONATE TRAP TRANSPORTER LARGE PERMEASE PROTEIN YIAN"/>
    <property type="match status" value="1"/>
</dbReference>
<protein>
    <recommendedName>
        <fullName evidence="7">TRAP transporter large permease protein</fullName>
    </recommendedName>
</protein>
<feature type="transmembrane region" description="Helical" evidence="7">
    <location>
        <begin position="213"/>
        <end position="234"/>
    </location>
</feature>
<keyword evidence="2" id="KW-1003">Cell membrane</keyword>
<dbReference type="Pfam" id="PF06808">
    <property type="entry name" value="DctM"/>
    <property type="match status" value="1"/>
</dbReference>
<feature type="domain" description="TRAP C4-dicarboxylate transport system permease DctM subunit" evidence="8">
    <location>
        <begin position="7"/>
        <end position="416"/>
    </location>
</feature>
<reference evidence="9 10" key="1">
    <citation type="submission" date="2018-03" db="EMBL/GenBank/DDBJ databases">
        <title>Genome sequencing of Simplicispira sp.</title>
        <authorList>
            <person name="Kim S.-J."/>
            <person name="Heo J."/>
            <person name="Kwon S.-W."/>
        </authorList>
    </citation>
    <scope>NUCLEOTIDE SEQUENCE [LARGE SCALE GENOMIC DNA]</scope>
    <source>
        <strain evidence="9 10">SC1-8</strain>
    </source>
</reference>
<dbReference type="Proteomes" id="UP000239326">
    <property type="component" value="Chromosome"/>
</dbReference>
<dbReference type="EMBL" id="CP027669">
    <property type="protein sequence ID" value="AVO42095.1"/>
    <property type="molecule type" value="Genomic_DNA"/>
</dbReference>
<evidence type="ECO:0000256" key="7">
    <source>
        <dbReference type="RuleBase" id="RU369079"/>
    </source>
</evidence>
<feature type="transmembrane region" description="Helical" evidence="7">
    <location>
        <begin position="240"/>
        <end position="256"/>
    </location>
</feature>
<feature type="transmembrane region" description="Helical" evidence="7">
    <location>
        <begin position="6"/>
        <end position="33"/>
    </location>
</feature>
<evidence type="ECO:0000256" key="5">
    <source>
        <dbReference type="ARBA" id="ARBA00022989"/>
    </source>
</evidence>
<feature type="transmembrane region" description="Helical" evidence="7">
    <location>
        <begin position="315"/>
        <end position="343"/>
    </location>
</feature>
<evidence type="ECO:0000256" key="1">
    <source>
        <dbReference type="ARBA" id="ARBA00004429"/>
    </source>
</evidence>
<keyword evidence="3 7" id="KW-0997">Cell inner membrane</keyword>
<keyword evidence="5 7" id="KW-1133">Transmembrane helix</keyword>
<feature type="transmembrane region" description="Helical" evidence="7">
    <location>
        <begin position="137"/>
        <end position="158"/>
    </location>
</feature>
<evidence type="ECO:0000256" key="4">
    <source>
        <dbReference type="ARBA" id="ARBA00022692"/>
    </source>
</evidence>
<dbReference type="PIRSF" id="PIRSF006066">
    <property type="entry name" value="HI0050"/>
    <property type="match status" value="1"/>
</dbReference>
<dbReference type="AlphaFoldDB" id="A0A2S0N1T2"/>
<feature type="transmembrane region" description="Helical" evidence="7">
    <location>
        <begin position="170"/>
        <end position="192"/>
    </location>
</feature>
<keyword evidence="10" id="KW-1185">Reference proteome</keyword>
<dbReference type="InterPro" id="IPR010656">
    <property type="entry name" value="DctM"/>
</dbReference>
<comment type="subunit">
    <text evidence="7">The complex comprises the extracytoplasmic solute receptor protein and the two transmembrane proteins.</text>
</comment>
<dbReference type="RefSeq" id="WP_106447072.1">
    <property type="nucleotide sequence ID" value="NZ_CP027669.1"/>
</dbReference>
<evidence type="ECO:0000313" key="9">
    <source>
        <dbReference type="EMBL" id="AVO42095.1"/>
    </source>
</evidence>
<feature type="transmembrane region" description="Helical" evidence="7">
    <location>
        <begin position="277"/>
        <end position="295"/>
    </location>
</feature>
<evidence type="ECO:0000256" key="3">
    <source>
        <dbReference type="ARBA" id="ARBA00022519"/>
    </source>
</evidence>
<dbReference type="KEGG" id="simp:C6571_13090"/>